<name>A0A2U2BIY9_ALCFA</name>
<dbReference type="Proteomes" id="UP000245216">
    <property type="component" value="Unassembled WGS sequence"/>
</dbReference>
<dbReference type="InterPro" id="IPR028098">
    <property type="entry name" value="Glyco_trans_4-like_N"/>
</dbReference>
<dbReference type="PANTHER" id="PTHR45947">
    <property type="entry name" value="SULFOQUINOVOSYL TRANSFERASE SQD2"/>
    <property type="match status" value="1"/>
</dbReference>
<feature type="domain" description="Glycosyltransferase subfamily 4-like N-terminal" evidence="2">
    <location>
        <begin position="60"/>
        <end position="238"/>
    </location>
</feature>
<comment type="caution">
    <text evidence="3">The sequence shown here is derived from an EMBL/GenBank/DDBJ whole genome shotgun (WGS) entry which is preliminary data.</text>
</comment>
<evidence type="ECO:0000313" key="4">
    <source>
        <dbReference type="Proteomes" id="UP000245216"/>
    </source>
</evidence>
<evidence type="ECO:0000259" key="1">
    <source>
        <dbReference type="Pfam" id="PF00534"/>
    </source>
</evidence>
<sequence>MALKFLQRLLGEPWLAFNRFLTVRMLRRRTQQRGSVQTPYEPIQGRMLYVAASALPYHISGYTTRTHAIAQALQEAGGDVCVLTRPGYPWDRKDRLTDASAQTTVVDQVQYVHVQRPANNRPVMQFAIEAATSIVQEAIKQRVAVIHAASNHVNALPALIAARQLGIPFQYEMRGLWELSRASRMPEFRDSQGFKQGLELEGLVASQADRLFVISEQLGQYAREHWNVDPARMGLMPNCVDPSRFTPGAAQDVQPNTIVYAGSLIVYEGLDVLIDAVADLAGRGKDVTLTIIGDGEARALLQAQVQSLGMERHVLFAGRVSPEEARALQAKAALVCIPRRPFEVCRIVPPIKLVEAMAMGKPVLVPDLPVFQDEVGPCRSVRFFKAGNVQDLARVLEETFQAGPEVLAQDGALAREEATQRRSWADFVVHALPAGANS</sequence>
<feature type="domain" description="Glycosyl transferase family 1" evidence="1">
    <location>
        <begin position="252"/>
        <end position="399"/>
    </location>
</feature>
<dbReference type="PANTHER" id="PTHR45947:SF3">
    <property type="entry name" value="SULFOQUINOVOSYL TRANSFERASE SQD2"/>
    <property type="match status" value="1"/>
</dbReference>
<dbReference type="STRING" id="511.UZ73_12390"/>
<dbReference type="Gene3D" id="3.40.50.2000">
    <property type="entry name" value="Glycogen Phosphorylase B"/>
    <property type="match status" value="2"/>
</dbReference>
<dbReference type="AlphaFoldDB" id="A0A2U2BIY9"/>
<evidence type="ECO:0000259" key="2">
    <source>
        <dbReference type="Pfam" id="PF13579"/>
    </source>
</evidence>
<dbReference type="Pfam" id="PF13579">
    <property type="entry name" value="Glyco_trans_4_4"/>
    <property type="match status" value="1"/>
</dbReference>
<dbReference type="InterPro" id="IPR001296">
    <property type="entry name" value="Glyco_trans_1"/>
</dbReference>
<accession>A0A2U2BIY9</accession>
<evidence type="ECO:0000313" key="3">
    <source>
        <dbReference type="EMBL" id="PWE13980.1"/>
    </source>
</evidence>
<reference evidence="3 4" key="2">
    <citation type="submission" date="2018-05" db="EMBL/GenBank/DDBJ databases">
        <authorList>
            <person name="Lanie J.A."/>
            <person name="Ng W.-L."/>
            <person name="Kazmierczak K.M."/>
            <person name="Andrzejewski T.M."/>
            <person name="Davidsen T.M."/>
            <person name="Wayne K.J."/>
            <person name="Tettelin H."/>
            <person name="Glass J.I."/>
            <person name="Rusch D."/>
            <person name="Podicherti R."/>
            <person name="Tsui H.-C.T."/>
            <person name="Winkler M.E."/>
        </authorList>
    </citation>
    <scope>NUCLEOTIDE SEQUENCE [LARGE SCALE GENOMIC DNA]</scope>
    <source>
        <strain evidence="3 4">YBY</strain>
    </source>
</reference>
<dbReference type="Pfam" id="PF00534">
    <property type="entry name" value="Glycos_transf_1"/>
    <property type="match status" value="1"/>
</dbReference>
<dbReference type="SUPFAM" id="SSF53756">
    <property type="entry name" value="UDP-Glycosyltransferase/glycogen phosphorylase"/>
    <property type="match status" value="1"/>
</dbReference>
<keyword evidence="3" id="KW-0808">Transferase</keyword>
<protein>
    <submittedName>
        <fullName evidence="3">Glycosyltransferase WbuB</fullName>
    </submittedName>
</protein>
<dbReference type="GO" id="GO:0016757">
    <property type="term" value="F:glycosyltransferase activity"/>
    <property type="evidence" value="ECO:0007669"/>
    <property type="project" value="InterPro"/>
</dbReference>
<dbReference type="EMBL" id="QEXO01000003">
    <property type="protein sequence ID" value="PWE13980.1"/>
    <property type="molecule type" value="Genomic_DNA"/>
</dbReference>
<proteinExistence type="predicted"/>
<dbReference type="InterPro" id="IPR050194">
    <property type="entry name" value="Glycosyltransferase_grp1"/>
</dbReference>
<dbReference type="RefSeq" id="WP_109089236.1">
    <property type="nucleotide sequence ID" value="NZ_QEXO01000003.1"/>
</dbReference>
<gene>
    <name evidence="3" type="ORF">DF183_12540</name>
</gene>
<organism evidence="3 4">
    <name type="scientific">Alcaligenes faecalis</name>
    <dbReference type="NCBI Taxonomy" id="511"/>
    <lineage>
        <taxon>Bacteria</taxon>
        <taxon>Pseudomonadati</taxon>
        <taxon>Pseudomonadota</taxon>
        <taxon>Betaproteobacteria</taxon>
        <taxon>Burkholderiales</taxon>
        <taxon>Alcaligenaceae</taxon>
        <taxon>Alcaligenes</taxon>
    </lineage>
</organism>
<reference evidence="3 4" key="1">
    <citation type="submission" date="2018-05" db="EMBL/GenBank/DDBJ databases">
        <title>Genome Sequence of an Efficient Indole-Degrading Bacterium, Alcaligenes sp.YBY.</title>
        <authorList>
            <person name="Yang B."/>
        </authorList>
    </citation>
    <scope>NUCLEOTIDE SEQUENCE [LARGE SCALE GENOMIC DNA]</scope>
    <source>
        <strain evidence="3 4">YBY</strain>
    </source>
</reference>